<dbReference type="InterPro" id="IPR050476">
    <property type="entry name" value="Insect_CytP450_Detox"/>
</dbReference>
<dbReference type="InterPro" id="IPR001128">
    <property type="entry name" value="Cyt_P450"/>
</dbReference>
<dbReference type="InterPro" id="IPR017972">
    <property type="entry name" value="Cyt_P450_CS"/>
</dbReference>
<evidence type="ECO:0000256" key="6">
    <source>
        <dbReference type="ARBA" id="ARBA00022723"/>
    </source>
</evidence>
<evidence type="ECO:0000256" key="12">
    <source>
        <dbReference type="ARBA" id="ARBA00023136"/>
    </source>
</evidence>
<dbReference type="GO" id="GO:0004497">
    <property type="term" value="F:monooxygenase activity"/>
    <property type="evidence" value="ECO:0007669"/>
    <property type="project" value="UniProtKB-KW"/>
</dbReference>
<keyword evidence="9 14" id="KW-0560">Oxidoreductase</keyword>
<evidence type="ECO:0000313" key="16">
    <source>
        <dbReference type="EMBL" id="QIU80495.1"/>
    </source>
</evidence>
<evidence type="ECO:0000256" key="8">
    <source>
        <dbReference type="ARBA" id="ARBA00022848"/>
    </source>
</evidence>
<keyword evidence="10 13" id="KW-0408">Iron</keyword>
<evidence type="ECO:0000256" key="11">
    <source>
        <dbReference type="ARBA" id="ARBA00023033"/>
    </source>
</evidence>
<dbReference type="PRINTS" id="PR00463">
    <property type="entry name" value="EP450I"/>
</dbReference>
<dbReference type="PRINTS" id="PR00385">
    <property type="entry name" value="P450"/>
</dbReference>
<evidence type="ECO:0000256" key="13">
    <source>
        <dbReference type="PIRSR" id="PIRSR602401-1"/>
    </source>
</evidence>
<dbReference type="GO" id="GO:0016705">
    <property type="term" value="F:oxidoreductase activity, acting on paired donors, with incorporation or reduction of molecular oxygen"/>
    <property type="evidence" value="ECO:0007669"/>
    <property type="project" value="InterPro"/>
</dbReference>
<comment type="similarity">
    <text evidence="4 14">Belongs to the cytochrome P450 family.</text>
</comment>
<proteinExistence type="evidence at transcript level"/>
<comment type="cofactor">
    <cofactor evidence="1 13">
        <name>heme</name>
        <dbReference type="ChEBI" id="CHEBI:30413"/>
    </cofactor>
</comment>
<evidence type="ECO:0000256" key="5">
    <source>
        <dbReference type="ARBA" id="ARBA00022617"/>
    </source>
</evidence>
<feature type="transmembrane region" description="Helical" evidence="15">
    <location>
        <begin position="15"/>
        <end position="39"/>
    </location>
</feature>
<keyword evidence="15" id="KW-1133">Transmembrane helix</keyword>
<dbReference type="OrthoDB" id="2789670at2759"/>
<dbReference type="EMBL" id="MT268667">
    <property type="protein sequence ID" value="QIU80495.1"/>
    <property type="molecule type" value="mRNA"/>
</dbReference>
<dbReference type="GeneID" id="114129418"/>
<dbReference type="GO" id="GO:0005506">
    <property type="term" value="F:iron ion binding"/>
    <property type="evidence" value="ECO:0007669"/>
    <property type="project" value="InterPro"/>
</dbReference>
<keyword evidence="7" id="KW-0256">Endoplasmic reticulum</keyword>
<dbReference type="InterPro" id="IPR036396">
    <property type="entry name" value="Cyt_P450_sf"/>
</dbReference>
<evidence type="ECO:0000256" key="2">
    <source>
        <dbReference type="ARBA" id="ARBA00004174"/>
    </source>
</evidence>
<dbReference type="Pfam" id="PF00067">
    <property type="entry name" value="p450"/>
    <property type="match status" value="1"/>
</dbReference>
<evidence type="ECO:0000256" key="1">
    <source>
        <dbReference type="ARBA" id="ARBA00001971"/>
    </source>
</evidence>
<keyword evidence="5 13" id="KW-0349">Heme</keyword>
<dbReference type="SUPFAM" id="SSF48264">
    <property type="entry name" value="Cytochrome P450"/>
    <property type="match status" value="1"/>
</dbReference>
<dbReference type="GO" id="GO:0005789">
    <property type="term" value="C:endoplasmic reticulum membrane"/>
    <property type="evidence" value="ECO:0007669"/>
    <property type="project" value="UniProtKB-SubCell"/>
</dbReference>
<reference evidence="16" key="1">
    <citation type="submission" date="2020-03" db="EMBL/GenBank/DDBJ databases">
        <authorList>
            <person name="Wang C."/>
        </authorList>
    </citation>
    <scope>NUCLEOTIDE SEQUENCE</scope>
</reference>
<dbReference type="PANTHER" id="PTHR24292:SF54">
    <property type="entry name" value="CYP9F3-RELATED"/>
    <property type="match status" value="1"/>
</dbReference>
<keyword evidence="8" id="KW-0492">Microsome</keyword>
<dbReference type="InterPro" id="IPR002401">
    <property type="entry name" value="Cyt_P450_E_grp-I"/>
</dbReference>
<dbReference type="FunFam" id="1.10.630.10:FF:000042">
    <property type="entry name" value="Cytochrome P450"/>
    <property type="match status" value="1"/>
</dbReference>
<organism evidence="16">
    <name type="scientific">Aphis gossypii</name>
    <name type="common">Cotton aphid</name>
    <dbReference type="NCBI Taxonomy" id="80765"/>
    <lineage>
        <taxon>Eukaryota</taxon>
        <taxon>Metazoa</taxon>
        <taxon>Ecdysozoa</taxon>
        <taxon>Arthropoda</taxon>
        <taxon>Hexapoda</taxon>
        <taxon>Insecta</taxon>
        <taxon>Pterygota</taxon>
        <taxon>Neoptera</taxon>
        <taxon>Paraneoptera</taxon>
        <taxon>Hemiptera</taxon>
        <taxon>Sternorrhyncha</taxon>
        <taxon>Aphidomorpha</taxon>
        <taxon>Aphidoidea</taxon>
        <taxon>Aphididae</taxon>
        <taxon>Aphidini</taxon>
        <taxon>Aphis</taxon>
        <taxon>Aphis</taxon>
    </lineage>
</organism>
<dbReference type="AlphaFoldDB" id="A0A6H0JKQ6"/>
<protein>
    <submittedName>
        <fullName evidence="16">Cytochrome P450 monooxygenase CYP6CY59</fullName>
    </submittedName>
</protein>
<comment type="subcellular location">
    <subcellularLocation>
        <location evidence="3">Endoplasmic reticulum membrane</location>
        <topology evidence="3">Peripheral membrane protein</topology>
    </subcellularLocation>
    <subcellularLocation>
        <location evidence="2">Microsome membrane</location>
        <topology evidence="2">Peripheral membrane protein</topology>
    </subcellularLocation>
</comment>
<dbReference type="RefSeq" id="XP_027849945.2">
    <property type="nucleotide sequence ID" value="XM_027994144.2"/>
</dbReference>
<keyword evidence="12 15" id="KW-0472">Membrane</keyword>
<keyword evidence="11 14" id="KW-0503">Monooxygenase</keyword>
<evidence type="ECO:0000256" key="9">
    <source>
        <dbReference type="ARBA" id="ARBA00023002"/>
    </source>
</evidence>
<dbReference type="KEGG" id="ags:114129418"/>
<accession>A0A6H0JKQ6</accession>
<dbReference type="PANTHER" id="PTHR24292">
    <property type="entry name" value="CYTOCHROME P450"/>
    <property type="match status" value="1"/>
</dbReference>
<evidence type="ECO:0000256" key="7">
    <source>
        <dbReference type="ARBA" id="ARBA00022824"/>
    </source>
</evidence>
<keyword evidence="15" id="KW-0812">Transmembrane</keyword>
<feature type="binding site" description="axial binding residue" evidence="13">
    <location>
        <position position="460"/>
    </location>
    <ligand>
        <name>heme</name>
        <dbReference type="ChEBI" id="CHEBI:30413"/>
    </ligand>
    <ligandPart>
        <name>Fe</name>
        <dbReference type="ChEBI" id="CHEBI:18248"/>
    </ligandPart>
</feature>
<dbReference type="GO" id="GO:0020037">
    <property type="term" value="F:heme binding"/>
    <property type="evidence" value="ECO:0007669"/>
    <property type="project" value="InterPro"/>
</dbReference>
<dbReference type="Gene3D" id="1.10.630.10">
    <property type="entry name" value="Cytochrome P450"/>
    <property type="match status" value="1"/>
</dbReference>
<dbReference type="CDD" id="cd11056">
    <property type="entry name" value="CYP6-like"/>
    <property type="match status" value="1"/>
</dbReference>
<dbReference type="SMR" id="A0A6H0JKQ6"/>
<evidence type="ECO:0000256" key="15">
    <source>
        <dbReference type="SAM" id="Phobius"/>
    </source>
</evidence>
<keyword evidence="6 13" id="KW-0479">Metal-binding</keyword>
<name>A0A6H0JKQ6_APHGO</name>
<evidence type="ECO:0000256" key="4">
    <source>
        <dbReference type="ARBA" id="ARBA00010617"/>
    </source>
</evidence>
<evidence type="ECO:0000256" key="10">
    <source>
        <dbReference type="ARBA" id="ARBA00023004"/>
    </source>
</evidence>
<evidence type="ECO:0000256" key="3">
    <source>
        <dbReference type="ARBA" id="ARBA00004406"/>
    </source>
</evidence>
<dbReference type="PROSITE" id="PS00086">
    <property type="entry name" value="CYTOCHROME_P450"/>
    <property type="match status" value="1"/>
</dbReference>
<evidence type="ECO:0000256" key="14">
    <source>
        <dbReference type="RuleBase" id="RU000461"/>
    </source>
</evidence>
<sequence length="519" mass="59224">MSTVLQLLLELATSWWTVGLLVSFAAIAFHWTTATFGYWRDRGVPYVRPTVPLFGNIASMALGTEHQTRMFGRIYDAFRGHRYVGMYQMRTPHLLVCDPDLVNRVLIGDFAHFTDRGLYTSSTDENPLANTMFNMTGTQWKVMRQKLSPAFTAGKLRHMRGQIAACSEQLMRNVAADVPATGGSVEVRDVLGKYSTDVIGTCAYGLQLNAIGDDQSEFRRYGKTVFQPSFRLLLKDLAWLISPALRRALRISDFPQDAVQFFTDAFTDILRYRQEQGLVRDDLAQSLIQARTDLVVNKTEPSVTFLETDIVANAFNLFAVGFETVSTAMSFCLYELALKKPIQDKVREEMNATKNRHSGEIDDEFLKELHYLEMVIAETLRKYPPLITLFREATQDYQVPDDILVIEKGTKVLIPAYAIHHDYRYYPDPETFDPNRFSPEEKAKRPKGTYMPFGDGPRICIGKRFAEMEMKLALTELLTKYEVEPCDKTDIPMRFSQKSLLIIPENGIWLKFKPINTAN</sequence>